<feature type="transmembrane region" description="Helical" evidence="1">
    <location>
        <begin position="287"/>
        <end position="307"/>
    </location>
</feature>
<feature type="transmembrane region" description="Helical" evidence="1">
    <location>
        <begin position="486"/>
        <end position="505"/>
    </location>
</feature>
<dbReference type="RefSeq" id="XP_024722966.1">
    <property type="nucleotide sequence ID" value="XM_024865311.1"/>
</dbReference>
<keyword evidence="1" id="KW-0472">Membrane</keyword>
<evidence type="ECO:0000256" key="1">
    <source>
        <dbReference type="SAM" id="Phobius"/>
    </source>
</evidence>
<keyword evidence="1" id="KW-1133">Transmembrane helix</keyword>
<proteinExistence type="predicted"/>
<dbReference type="InterPro" id="IPR010640">
    <property type="entry name" value="Low_temperature_requirement_A"/>
</dbReference>
<feature type="transmembrane region" description="Helical" evidence="1">
    <location>
        <begin position="99"/>
        <end position="118"/>
    </location>
</feature>
<evidence type="ECO:0000313" key="2">
    <source>
        <dbReference type="EMBL" id="PSS22920.1"/>
    </source>
</evidence>
<feature type="transmembrane region" description="Helical" evidence="1">
    <location>
        <begin position="517"/>
        <end position="536"/>
    </location>
</feature>
<dbReference type="AlphaFoldDB" id="A0A2T3B7T0"/>
<feature type="transmembrane region" description="Helical" evidence="1">
    <location>
        <begin position="219"/>
        <end position="237"/>
    </location>
</feature>
<dbReference type="Pfam" id="PF06772">
    <property type="entry name" value="LtrA"/>
    <property type="match status" value="1"/>
</dbReference>
<sequence>MVERKDSNVTPKLRLVGSPVLSRASSRMDTFVSAEAGSNTKIAHTESQESACTGDELPVFERHEESTAIELFYDLFFVANLTTFSNLHEINNVKTLTSYIGFFCILWFTWCLTSLYDIRFVSDSLVARLAKGAHLGVMVGLAVSGPKFDTEEHNPELKVMALILMVSRFVLCLQYLLVLYHVREYKNTKLPLALISGTKFGAAIIYLGISFAFAHSNHAYRAFYVIAVAEMLINIGVSSQWKVVTFKGTHLIERMSLLTLYILGEGVIDILKSVVKISSNQAHWTSANIGALLGGITAIYLFYMLYFDTLNRHHFGSIRQQIWSFLHFPFHVALVLCLSGMAQFVIWQKIMEAYMQFGRNLTNTLRTFANSDGSTNFTNPDDLIRVVNSTIQNIFAIYPPTDNTTTQAEVGETVGALSEQLSLLMSNTSTDANYTGLEDAVAEVGFVVLNSIMDTYGFEAPPPNGTETVSDKTNAELDTASLVFEYFFIATGLTIIIMGILGLVNVRVYTKGSWLRFATHIVFGVALCLLSILATANDGDGAVVLAETAWPLPIVAIVVFVVLAVHHVSWEGKPKANGEKQYHFLPRWKPNSR</sequence>
<evidence type="ECO:0000313" key="3">
    <source>
        <dbReference type="Proteomes" id="UP000241818"/>
    </source>
</evidence>
<dbReference type="Proteomes" id="UP000241818">
    <property type="component" value="Unassembled WGS sequence"/>
</dbReference>
<dbReference type="STRING" id="857342.A0A2T3B7T0"/>
<dbReference type="OrthoDB" id="3177213at2759"/>
<feature type="transmembrane region" description="Helical" evidence="1">
    <location>
        <begin position="548"/>
        <end position="565"/>
    </location>
</feature>
<feature type="transmembrane region" description="Helical" evidence="1">
    <location>
        <begin position="192"/>
        <end position="213"/>
    </location>
</feature>
<dbReference type="PANTHER" id="PTHR42101:SF1">
    <property type="entry name" value="LOW TEMPERATURE REQUIREMENT A"/>
    <property type="match status" value="1"/>
</dbReference>
<protein>
    <recommendedName>
        <fullName evidence="4">Low temperature requirement A</fullName>
    </recommendedName>
</protein>
<dbReference type="EMBL" id="KZ679008">
    <property type="protein sequence ID" value="PSS22920.1"/>
    <property type="molecule type" value="Genomic_DNA"/>
</dbReference>
<feature type="transmembrane region" description="Helical" evidence="1">
    <location>
        <begin position="157"/>
        <end position="180"/>
    </location>
</feature>
<gene>
    <name evidence="2" type="ORF">M430DRAFT_25883</name>
</gene>
<evidence type="ECO:0008006" key="4">
    <source>
        <dbReference type="Google" id="ProtNLM"/>
    </source>
</evidence>
<feature type="transmembrane region" description="Helical" evidence="1">
    <location>
        <begin position="328"/>
        <end position="347"/>
    </location>
</feature>
<keyword evidence="3" id="KW-1185">Reference proteome</keyword>
<keyword evidence="1" id="KW-0812">Transmembrane</keyword>
<dbReference type="InParanoid" id="A0A2T3B7T0"/>
<dbReference type="PANTHER" id="PTHR42101">
    <property type="entry name" value="CHROMOSOME 16, WHOLE GENOME SHOTGUN SEQUENCE"/>
    <property type="match status" value="1"/>
</dbReference>
<dbReference type="GeneID" id="36573392"/>
<organism evidence="2 3">
    <name type="scientific">Amorphotheca resinae ATCC 22711</name>
    <dbReference type="NCBI Taxonomy" id="857342"/>
    <lineage>
        <taxon>Eukaryota</taxon>
        <taxon>Fungi</taxon>
        <taxon>Dikarya</taxon>
        <taxon>Ascomycota</taxon>
        <taxon>Pezizomycotina</taxon>
        <taxon>Leotiomycetes</taxon>
        <taxon>Helotiales</taxon>
        <taxon>Amorphothecaceae</taxon>
        <taxon>Amorphotheca</taxon>
    </lineage>
</organism>
<accession>A0A2T3B7T0</accession>
<name>A0A2T3B7T0_AMORE</name>
<reference evidence="2 3" key="1">
    <citation type="journal article" date="2018" name="New Phytol.">
        <title>Comparative genomics and transcriptomics depict ericoid mycorrhizal fungi as versatile saprotrophs and plant mutualists.</title>
        <authorList>
            <person name="Martino E."/>
            <person name="Morin E."/>
            <person name="Grelet G.A."/>
            <person name="Kuo A."/>
            <person name="Kohler A."/>
            <person name="Daghino S."/>
            <person name="Barry K.W."/>
            <person name="Cichocki N."/>
            <person name="Clum A."/>
            <person name="Dockter R.B."/>
            <person name="Hainaut M."/>
            <person name="Kuo R.C."/>
            <person name="LaButti K."/>
            <person name="Lindahl B.D."/>
            <person name="Lindquist E.A."/>
            <person name="Lipzen A."/>
            <person name="Khouja H.R."/>
            <person name="Magnuson J."/>
            <person name="Murat C."/>
            <person name="Ohm R.A."/>
            <person name="Singer S.W."/>
            <person name="Spatafora J.W."/>
            <person name="Wang M."/>
            <person name="Veneault-Fourrey C."/>
            <person name="Henrissat B."/>
            <person name="Grigoriev I.V."/>
            <person name="Martin F.M."/>
            <person name="Perotto S."/>
        </authorList>
    </citation>
    <scope>NUCLEOTIDE SEQUENCE [LARGE SCALE GENOMIC DNA]</scope>
    <source>
        <strain evidence="2 3">ATCC 22711</strain>
    </source>
</reference>